<dbReference type="Pfam" id="PF08448">
    <property type="entry name" value="PAS_4"/>
    <property type="match status" value="2"/>
</dbReference>
<dbReference type="CDD" id="cd00130">
    <property type="entry name" value="PAS"/>
    <property type="match status" value="2"/>
</dbReference>
<comment type="cofactor">
    <cofactor evidence="1">
        <name>Mg(2+)</name>
        <dbReference type="ChEBI" id="CHEBI:18420"/>
    </cofactor>
</comment>
<evidence type="ECO:0000259" key="2">
    <source>
        <dbReference type="PROSITE" id="PS50112"/>
    </source>
</evidence>
<evidence type="ECO:0000256" key="1">
    <source>
        <dbReference type="ARBA" id="ARBA00001946"/>
    </source>
</evidence>
<feature type="domain" description="PAS" evidence="2">
    <location>
        <begin position="399"/>
        <end position="435"/>
    </location>
</feature>
<dbReference type="InterPro" id="IPR000700">
    <property type="entry name" value="PAS-assoc_C"/>
</dbReference>
<dbReference type="InterPro" id="IPR043128">
    <property type="entry name" value="Rev_trsase/Diguanyl_cyclase"/>
</dbReference>
<dbReference type="EMBL" id="JAOVZO020000018">
    <property type="protein sequence ID" value="MDC8013930.1"/>
    <property type="molecule type" value="Genomic_DNA"/>
</dbReference>
<sequence>MQTSAAIAIPWLGERPRLLLVGGERRDLAPLLRAIGCADVAVAADALAARTVLRERGADIVVLDLAADRRQLLDIVKSLRLEFPRIALVARGPRDETGALDLVAAGVNEYIDLDAGAHEVARALRLAEARARRGLDDGVQRQAIATIERNERRYRDLFEYSLGLFCTHDIDGVLLALNPAAAAALGYSVSELIGRPLADFVPSPLRREFAAYLKRIADRHSDTGLLYLVHRSGEQRIWEFHNRLVFEADGTPFVMGSAQDVTANRVAERRLRQQRAAMEAVNDAALVGLFHTDAAGSWTYVNTTYERISGLYAAQAARDGWLDAVHPDDRDRVAREWTHSVENGRRYRSDHRYVHADGRVTWVHVQAAPIVLDGDVTGHVGCVEDVTARRHAEQSLKRSEQRLRTIADALPAMIFYLDAKQRFVFANAAYERVYGGGRGVAGRYLRDVLDAANYEQRRPWLARAFAGERVCFELEQTVDGVVRHFEFNYIPQRDDENPREIAGIHALVLDVTPQKHEAARLTQLAQVDPLTGLVNRAGFAERLTRALARSRDQRTTLATMYLDVDHFKQINDTHGHAVGDALLKAFAQRLVGCLRSSDVAGRLGGDEFAVISESVRRREYAAAVAAKIVTAMRKPFVLDDLTLNVTTSVGLAFGTGAESADAILHSADTALYRVKQAGRNGYRVAE</sequence>
<dbReference type="Gene3D" id="3.30.70.270">
    <property type="match status" value="1"/>
</dbReference>
<evidence type="ECO:0000259" key="4">
    <source>
        <dbReference type="PROSITE" id="PS50887"/>
    </source>
</evidence>
<dbReference type="InterPro" id="IPR013655">
    <property type="entry name" value="PAS_fold_3"/>
</dbReference>
<accession>A0A9X3YME9</accession>
<dbReference type="Gene3D" id="3.30.450.20">
    <property type="entry name" value="PAS domain"/>
    <property type="match status" value="3"/>
</dbReference>
<dbReference type="PROSITE" id="PS50887">
    <property type="entry name" value="GGDEF"/>
    <property type="match status" value="1"/>
</dbReference>
<dbReference type="InterPro" id="IPR000014">
    <property type="entry name" value="PAS"/>
</dbReference>
<keyword evidence="6" id="KW-1185">Reference proteome</keyword>
<dbReference type="PROSITE" id="PS50113">
    <property type="entry name" value="PAC"/>
    <property type="match status" value="1"/>
</dbReference>
<feature type="domain" description="PAC" evidence="3">
    <location>
        <begin position="347"/>
        <end position="398"/>
    </location>
</feature>
<dbReference type="InterPro" id="IPR013656">
    <property type="entry name" value="PAS_4"/>
</dbReference>
<comment type="caution">
    <text evidence="5">The sequence shown here is derived from an EMBL/GenBank/DDBJ whole genome shotgun (WGS) entry which is preliminary data.</text>
</comment>
<name>A0A9X3YME9_9GAMM</name>
<dbReference type="SUPFAM" id="SSF55073">
    <property type="entry name" value="Nucleotide cyclase"/>
    <property type="match status" value="1"/>
</dbReference>
<dbReference type="Gene3D" id="3.40.50.2300">
    <property type="match status" value="1"/>
</dbReference>
<dbReference type="SMART" id="SM00091">
    <property type="entry name" value="PAS"/>
    <property type="match status" value="3"/>
</dbReference>
<dbReference type="InterPro" id="IPR035965">
    <property type="entry name" value="PAS-like_dom_sf"/>
</dbReference>
<dbReference type="NCBIfam" id="TIGR00229">
    <property type="entry name" value="sensory_box"/>
    <property type="match status" value="3"/>
</dbReference>
<dbReference type="CDD" id="cd01949">
    <property type="entry name" value="GGDEF"/>
    <property type="match status" value="1"/>
</dbReference>
<dbReference type="AlphaFoldDB" id="A0A9X3YME9"/>
<dbReference type="InterPro" id="IPR000160">
    <property type="entry name" value="GGDEF_dom"/>
</dbReference>
<dbReference type="PANTHER" id="PTHR44757:SF2">
    <property type="entry name" value="BIOFILM ARCHITECTURE MAINTENANCE PROTEIN MBAA"/>
    <property type="match status" value="1"/>
</dbReference>
<dbReference type="Pfam" id="PF00990">
    <property type="entry name" value="GGDEF"/>
    <property type="match status" value="1"/>
</dbReference>
<feature type="domain" description="PAS" evidence="2">
    <location>
        <begin position="150"/>
        <end position="220"/>
    </location>
</feature>
<dbReference type="InterPro" id="IPR011006">
    <property type="entry name" value="CheY-like_superfamily"/>
</dbReference>
<dbReference type="SMART" id="SM00086">
    <property type="entry name" value="PAC"/>
    <property type="match status" value="2"/>
</dbReference>
<dbReference type="SUPFAM" id="SSF52172">
    <property type="entry name" value="CheY-like"/>
    <property type="match status" value="1"/>
</dbReference>
<dbReference type="InterPro" id="IPR052155">
    <property type="entry name" value="Biofilm_reg_signaling"/>
</dbReference>
<dbReference type="InterPro" id="IPR029787">
    <property type="entry name" value="Nucleotide_cyclase"/>
</dbReference>
<dbReference type="PANTHER" id="PTHR44757">
    <property type="entry name" value="DIGUANYLATE CYCLASE DGCP"/>
    <property type="match status" value="1"/>
</dbReference>
<proteinExistence type="predicted"/>
<reference evidence="5" key="1">
    <citation type="submission" date="2023-02" db="EMBL/GenBank/DDBJ databases">
        <title>Tahibacter soli sp. nov. isolated from soil.</title>
        <authorList>
            <person name="Baek J.H."/>
            <person name="Lee J.K."/>
            <person name="Choi D.G."/>
            <person name="Jeon C.O."/>
        </authorList>
    </citation>
    <scope>NUCLEOTIDE SEQUENCE</scope>
    <source>
        <strain evidence="5">BL</strain>
    </source>
</reference>
<evidence type="ECO:0000313" key="6">
    <source>
        <dbReference type="Proteomes" id="UP001139971"/>
    </source>
</evidence>
<dbReference type="RefSeq" id="WP_263541575.1">
    <property type="nucleotide sequence ID" value="NZ_JAOVZO020000018.1"/>
</dbReference>
<dbReference type="FunFam" id="3.30.70.270:FF:000001">
    <property type="entry name" value="Diguanylate cyclase domain protein"/>
    <property type="match status" value="1"/>
</dbReference>
<dbReference type="GO" id="GO:0003824">
    <property type="term" value="F:catalytic activity"/>
    <property type="evidence" value="ECO:0007669"/>
    <property type="project" value="UniProtKB-ARBA"/>
</dbReference>
<evidence type="ECO:0000259" key="3">
    <source>
        <dbReference type="PROSITE" id="PS50113"/>
    </source>
</evidence>
<feature type="domain" description="GGDEF" evidence="4">
    <location>
        <begin position="555"/>
        <end position="686"/>
    </location>
</feature>
<feature type="domain" description="PAS" evidence="2">
    <location>
        <begin position="274"/>
        <end position="344"/>
    </location>
</feature>
<dbReference type="SMART" id="SM00267">
    <property type="entry name" value="GGDEF"/>
    <property type="match status" value="1"/>
</dbReference>
<dbReference type="InterPro" id="IPR001610">
    <property type="entry name" value="PAC"/>
</dbReference>
<evidence type="ECO:0000313" key="5">
    <source>
        <dbReference type="EMBL" id="MDC8013930.1"/>
    </source>
</evidence>
<dbReference type="PROSITE" id="PS50112">
    <property type="entry name" value="PAS"/>
    <property type="match status" value="3"/>
</dbReference>
<protein>
    <submittedName>
        <fullName evidence="5">PAS domain S-box protein</fullName>
    </submittedName>
</protein>
<gene>
    <name evidence="5" type="ORF">OD750_015405</name>
</gene>
<dbReference type="NCBIfam" id="TIGR00254">
    <property type="entry name" value="GGDEF"/>
    <property type="match status" value="1"/>
</dbReference>
<dbReference type="Proteomes" id="UP001139971">
    <property type="component" value="Unassembled WGS sequence"/>
</dbReference>
<organism evidence="5 6">
    <name type="scientific">Tahibacter soli</name>
    <dbReference type="NCBI Taxonomy" id="2983605"/>
    <lineage>
        <taxon>Bacteria</taxon>
        <taxon>Pseudomonadati</taxon>
        <taxon>Pseudomonadota</taxon>
        <taxon>Gammaproteobacteria</taxon>
        <taxon>Lysobacterales</taxon>
        <taxon>Rhodanobacteraceae</taxon>
        <taxon>Tahibacter</taxon>
    </lineage>
</organism>
<dbReference type="Pfam" id="PF08447">
    <property type="entry name" value="PAS_3"/>
    <property type="match status" value="1"/>
</dbReference>
<dbReference type="SUPFAM" id="SSF55785">
    <property type="entry name" value="PYP-like sensor domain (PAS domain)"/>
    <property type="match status" value="3"/>
</dbReference>